<feature type="region of interest" description="Disordered" evidence="1">
    <location>
        <begin position="100"/>
        <end position="122"/>
    </location>
</feature>
<accession>A0A6C0JSD4</accession>
<evidence type="ECO:0000313" key="2">
    <source>
        <dbReference type="EMBL" id="QHU06798.1"/>
    </source>
</evidence>
<organism evidence="2">
    <name type="scientific">viral metagenome</name>
    <dbReference type="NCBI Taxonomy" id="1070528"/>
    <lineage>
        <taxon>unclassified sequences</taxon>
        <taxon>metagenomes</taxon>
        <taxon>organismal metagenomes</taxon>
    </lineage>
</organism>
<name>A0A6C0JSD4_9ZZZZ</name>
<evidence type="ECO:0000256" key="1">
    <source>
        <dbReference type="SAM" id="MobiDB-lite"/>
    </source>
</evidence>
<proteinExistence type="predicted"/>
<dbReference type="EMBL" id="MN740667">
    <property type="protein sequence ID" value="QHU06798.1"/>
    <property type="molecule type" value="Genomic_DNA"/>
</dbReference>
<reference evidence="2" key="1">
    <citation type="journal article" date="2020" name="Nature">
        <title>Giant virus diversity and host interactions through global metagenomics.</title>
        <authorList>
            <person name="Schulz F."/>
            <person name="Roux S."/>
            <person name="Paez-Espino D."/>
            <person name="Jungbluth S."/>
            <person name="Walsh D.A."/>
            <person name="Denef V.J."/>
            <person name="McMahon K.D."/>
            <person name="Konstantinidis K.T."/>
            <person name="Eloe-Fadrosh E.A."/>
            <person name="Kyrpides N.C."/>
            <person name="Woyke T."/>
        </authorList>
    </citation>
    <scope>NUCLEOTIDE SEQUENCE</scope>
    <source>
        <strain evidence="2">GVMAG-S-1038524-41</strain>
    </source>
</reference>
<dbReference type="AlphaFoldDB" id="A0A6C0JSD4"/>
<sequence length="122" mass="14057">MSIQGKVNELNSIKSELKSLQQRGAALRKCAKVIEAEIDEYLDSKDQPGLKYKGTAIIRETATKRRTKKKADARADAIYVLERRGVESPEKLFDEIMEARRGSPTEQRKLKFKKIKKKKDEY</sequence>
<feature type="compositionally biased region" description="Basic residues" evidence="1">
    <location>
        <begin position="110"/>
        <end position="122"/>
    </location>
</feature>
<protein>
    <recommendedName>
        <fullName evidence="3">Host-nuclease inhibitor protein</fullName>
    </recommendedName>
</protein>
<feature type="compositionally biased region" description="Basic and acidic residues" evidence="1">
    <location>
        <begin position="100"/>
        <end position="109"/>
    </location>
</feature>
<evidence type="ECO:0008006" key="3">
    <source>
        <dbReference type="Google" id="ProtNLM"/>
    </source>
</evidence>